<gene>
    <name evidence="2" type="ORF">CDAR_307441</name>
</gene>
<feature type="compositionally biased region" description="Basic and acidic residues" evidence="1">
    <location>
        <begin position="1"/>
        <end position="16"/>
    </location>
</feature>
<organism evidence="2 3">
    <name type="scientific">Caerostris darwini</name>
    <dbReference type="NCBI Taxonomy" id="1538125"/>
    <lineage>
        <taxon>Eukaryota</taxon>
        <taxon>Metazoa</taxon>
        <taxon>Ecdysozoa</taxon>
        <taxon>Arthropoda</taxon>
        <taxon>Chelicerata</taxon>
        <taxon>Arachnida</taxon>
        <taxon>Araneae</taxon>
        <taxon>Araneomorphae</taxon>
        <taxon>Entelegynae</taxon>
        <taxon>Araneoidea</taxon>
        <taxon>Araneidae</taxon>
        <taxon>Caerostris</taxon>
    </lineage>
</organism>
<evidence type="ECO:0000256" key="1">
    <source>
        <dbReference type="SAM" id="MobiDB-lite"/>
    </source>
</evidence>
<name>A0AAV4T6G9_9ARAC</name>
<dbReference type="AlphaFoldDB" id="A0AAV4T6G9"/>
<feature type="region of interest" description="Disordered" evidence="1">
    <location>
        <begin position="1"/>
        <end position="22"/>
    </location>
</feature>
<sequence length="92" mass="10851">MLRKPISEASRRKSALEEEEDSSTFNIFPTMLHYEREQKKHGIDRQAFHGQATPDMNLFQELRHFAMERRPPQCISATSVYLKQRLQGMKTN</sequence>
<evidence type="ECO:0000313" key="2">
    <source>
        <dbReference type="EMBL" id="GIY40257.1"/>
    </source>
</evidence>
<accession>A0AAV4T6G9</accession>
<comment type="caution">
    <text evidence="2">The sequence shown here is derived from an EMBL/GenBank/DDBJ whole genome shotgun (WGS) entry which is preliminary data.</text>
</comment>
<protein>
    <submittedName>
        <fullName evidence="2">Uncharacterized protein</fullName>
    </submittedName>
</protein>
<evidence type="ECO:0000313" key="3">
    <source>
        <dbReference type="Proteomes" id="UP001054837"/>
    </source>
</evidence>
<dbReference type="EMBL" id="BPLQ01008901">
    <property type="protein sequence ID" value="GIY40257.1"/>
    <property type="molecule type" value="Genomic_DNA"/>
</dbReference>
<reference evidence="2 3" key="1">
    <citation type="submission" date="2021-06" db="EMBL/GenBank/DDBJ databases">
        <title>Caerostris darwini draft genome.</title>
        <authorList>
            <person name="Kono N."/>
            <person name="Arakawa K."/>
        </authorList>
    </citation>
    <scope>NUCLEOTIDE SEQUENCE [LARGE SCALE GENOMIC DNA]</scope>
</reference>
<proteinExistence type="predicted"/>
<keyword evidence="3" id="KW-1185">Reference proteome</keyword>
<dbReference type="Proteomes" id="UP001054837">
    <property type="component" value="Unassembled WGS sequence"/>
</dbReference>